<dbReference type="EMBL" id="FOFS01000009">
    <property type="protein sequence ID" value="SEQ65114.1"/>
    <property type="molecule type" value="Genomic_DNA"/>
</dbReference>
<proteinExistence type="predicted"/>
<accession>A0A1H9HRW6</accession>
<reference evidence="1 2" key="1">
    <citation type="submission" date="2016-10" db="EMBL/GenBank/DDBJ databases">
        <authorList>
            <person name="de Groot N.N."/>
        </authorList>
    </citation>
    <scope>NUCLEOTIDE SEQUENCE [LARGE SCALE GENOMIC DNA]</scope>
    <source>
        <strain evidence="1 2">DSM 25927</strain>
    </source>
</reference>
<gene>
    <name evidence="1" type="ORF">SAMN04488038_1094</name>
</gene>
<dbReference type="STRING" id="489703.SAMN04488038_1094"/>
<dbReference type="OrthoDB" id="8746011at2"/>
<dbReference type="Proteomes" id="UP000199233">
    <property type="component" value="Unassembled WGS sequence"/>
</dbReference>
<sequence>MAIELLEALLAEHGGRERWARLRTVRASLSSGGLAFAMHLQPQALKHLRVELQPQARRVLLGDFHRPGWCGEWTPQRVALYDEQHRCVAQREAPRERFKAFARQLWWDRLDILYFAGYALWNYLSFPYLLTLPGVQLRSEGRQRLHAQFDGSIATHSREQVFHLDAALGLRRHDYTAQVIGSWARAANLCLASERVAGLRFYTRRKVYPSRGTLAAPLPFPTLVWIEIDDLLLEFAPSVIAAS</sequence>
<organism evidence="1 2">
    <name type="scientific">Solimonas aquatica</name>
    <dbReference type="NCBI Taxonomy" id="489703"/>
    <lineage>
        <taxon>Bacteria</taxon>
        <taxon>Pseudomonadati</taxon>
        <taxon>Pseudomonadota</taxon>
        <taxon>Gammaproteobacteria</taxon>
        <taxon>Nevskiales</taxon>
        <taxon>Nevskiaceae</taxon>
        <taxon>Solimonas</taxon>
    </lineage>
</organism>
<keyword evidence="2" id="KW-1185">Reference proteome</keyword>
<evidence type="ECO:0000313" key="1">
    <source>
        <dbReference type="EMBL" id="SEQ65114.1"/>
    </source>
</evidence>
<evidence type="ECO:0000313" key="2">
    <source>
        <dbReference type="Proteomes" id="UP000199233"/>
    </source>
</evidence>
<name>A0A1H9HRW6_9GAMM</name>
<protein>
    <submittedName>
        <fullName evidence="1">Uncharacterized protein</fullName>
    </submittedName>
</protein>
<dbReference type="RefSeq" id="WP_093286286.1">
    <property type="nucleotide sequence ID" value="NZ_FOFS01000009.1"/>
</dbReference>
<dbReference type="AlphaFoldDB" id="A0A1H9HRW6"/>